<name>A0A383BEB1_9ZZZZ</name>
<evidence type="ECO:0000256" key="1">
    <source>
        <dbReference type="ARBA" id="ARBA00001964"/>
    </source>
</evidence>
<feature type="domain" description="Transketolase C-terminal" evidence="4">
    <location>
        <begin position="47"/>
        <end position="153"/>
    </location>
</feature>
<proteinExistence type="predicted"/>
<sequence length="207" mass="22464">ARDAKGMLTAAIQDEDPVIALEHRWLYDISGPVPSGYFEADITQPAVVKEGSDITVVATSYMTLEAIRTAEALMPTGCSVEVIDLRVLRPLVMGPIYESLEKTGHLVTVDTGWVTLGMGAEIISKVSTERFDCLKAAPARLGLPDHPTPSSRGFYSGYYPSSVQIIERIGETLKLEARQIEQAVAQISEERGEVPVDVPDPSFTGPF</sequence>
<dbReference type="InterPro" id="IPR033248">
    <property type="entry name" value="Transketolase_C"/>
</dbReference>
<gene>
    <name evidence="5" type="ORF">METZ01_LOCUS471023</name>
</gene>
<dbReference type="SUPFAM" id="SSF52922">
    <property type="entry name" value="TK C-terminal domain-like"/>
    <property type="match status" value="1"/>
</dbReference>
<dbReference type="Gene3D" id="3.40.50.970">
    <property type="match status" value="1"/>
</dbReference>
<accession>A0A383BEB1</accession>
<dbReference type="AlphaFoldDB" id="A0A383BEB1"/>
<dbReference type="SUPFAM" id="SSF52518">
    <property type="entry name" value="Thiamin diphosphate-binding fold (THDP-binding)"/>
    <property type="match status" value="1"/>
</dbReference>
<dbReference type="Pfam" id="PF02780">
    <property type="entry name" value="Transketolase_C"/>
    <property type="match status" value="1"/>
</dbReference>
<dbReference type="PANTHER" id="PTHR43257:SF2">
    <property type="entry name" value="PYRUVATE DEHYDROGENASE E1 COMPONENT SUBUNIT BETA"/>
    <property type="match status" value="1"/>
</dbReference>
<dbReference type="InterPro" id="IPR029061">
    <property type="entry name" value="THDP-binding"/>
</dbReference>
<organism evidence="5">
    <name type="scientific">marine metagenome</name>
    <dbReference type="NCBI Taxonomy" id="408172"/>
    <lineage>
        <taxon>unclassified sequences</taxon>
        <taxon>metagenomes</taxon>
        <taxon>ecological metagenomes</taxon>
    </lineage>
</organism>
<reference evidence="5" key="1">
    <citation type="submission" date="2018-05" db="EMBL/GenBank/DDBJ databases">
        <authorList>
            <person name="Lanie J.A."/>
            <person name="Ng W.-L."/>
            <person name="Kazmierczak K.M."/>
            <person name="Andrzejewski T.M."/>
            <person name="Davidsen T.M."/>
            <person name="Wayne K.J."/>
            <person name="Tettelin H."/>
            <person name="Glass J.I."/>
            <person name="Rusch D."/>
            <person name="Podicherti R."/>
            <person name="Tsui H.-C.T."/>
            <person name="Winkler M.E."/>
        </authorList>
    </citation>
    <scope>NUCLEOTIDE SEQUENCE</scope>
</reference>
<dbReference type="EMBL" id="UINC01199644">
    <property type="protein sequence ID" value="SVE18169.1"/>
    <property type="molecule type" value="Genomic_DNA"/>
</dbReference>
<evidence type="ECO:0000256" key="2">
    <source>
        <dbReference type="ARBA" id="ARBA00023002"/>
    </source>
</evidence>
<comment type="cofactor">
    <cofactor evidence="1">
        <name>thiamine diphosphate</name>
        <dbReference type="ChEBI" id="CHEBI:58937"/>
    </cofactor>
</comment>
<dbReference type="InterPro" id="IPR009014">
    <property type="entry name" value="Transketo_C/PFOR_II"/>
</dbReference>
<feature type="non-terminal residue" evidence="5">
    <location>
        <position position="1"/>
    </location>
</feature>
<protein>
    <recommendedName>
        <fullName evidence="4">Transketolase C-terminal domain-containing protein</fullName>
    </recommendedName>
</protein>
<dbReference type="PANTHER" id="PTHR43257">
    <property type="entry name" value="PYRUVATE DEHYDROGENASE E1 COMPONENT BETA SUBUNIT"/>
    <property type="match status" value="1"/>
</dbReference>
<evidence type="ECO:0000313" key="5">
    <source>
        <dbReference type="EMBL" id="SVE18169.1"/>
    </source>
</evidence>
<dbReference type="GO" id="GO:0016491">
    <property type="term" value="F:oxidoreductase activity"/>
    <property type="evidence" value="ECO:0007669"/>
    <property type="project" value="UniProtKB-KW"/>
</dbReference>
<keyword evidence="2" id="KW-0560">Oxidoreductase</keyword>
<dbReference type="Gene3D" id="3.40.50.920">
    <property type="match status" value="1"/>
</dbReference>
<evidence type="ECO:0000256" key="3">
    <source>
        <dbReference type="ARBA" id="ARBA00023052"/>
    </source>
</evidence>
<keyword evidence="3" id="KW-0786">Thiamine pyrophosphate</keyword>
<evidence type="ECO:0000259" key="4">
    <source>
        <dbReference type="Pfam" id="PF02780"/>
    </source>
</evidence>